<protein>
    <recommendedName>
        <fullName evidence="4">Transmembrane protein UsgS</fullName>
    </recommendedName>
</protein>
<accession>A0ABY6UX57</accession>
<organism evidence="2 3">
    <name type="scientific">Bionectria ochroleuca</name>
    <name type="common">Gliocladium roseum</name>
    <dbReference type="NCBI Taxonomy" id="29856"/>
    <lineage>
        <taxon>Eukaryota</taxon>
        <taxon>Fungi</taxon>
        <taxon>Dikarya</taxon>
        <taxon>Ascomycota</taxon>
        <taxon>Pezizomycotina</taxon>
        <taxon>Sordariomycetes</taxon>
        <taxon>Hypocreomycetidae</taxon>
        <taxon>Hypocreales</taxon>
        <taxon>Bionectriaceae</taxon>
        <taxon>Clonostachys</taxon>
    </lineage>
</organism>
<feature type="transmembrane region" description="Helical" evidence="1">
    <location>
        <begin position="210"/>
        <end position="229"/>
    </location>
</feature>
<keyword evidence="1" id="KW-0472">Membrane</keyword>
<gene>
    <name evidence="2" type="ORF">CLO192961_LOCUS384101</name>
</gene>
<evidence type="ECO:0000313" key="3">
    <source>
        <dbReference type="Proteomes" id="UP000766486"/>
    </source>
</evidence>
<evidence type="ECO:0000313" key="2">
    <source>
        <dbReference type="EMBL" id="VUC34551.1"/>
    </source>
</evidence>
<feature type="transmembrane region" description="Helical" evidence="1">
    <location>
        <begin position="80"/>
        <end position="101"/>
    </location>
</feature>
<keyword evidence="1" id="KW-1133">Transmembrane helix</keyword>
<dbReference type="Proteomes" id="UP000766486">
    <property type="component" value="Unassembled WGS sequence"/>
</dbReference>
<reference evidence="2 3" key="1">
    <citation type="submission" date="2019-06" db="EMBL/GenBank/DDBJ databases">
        <authorList>
            <person name="Broberg M."/>
        </authorList>
    </citation>
    <scope>NUCLEOTIDE SEQUENCE [LARGE SCALE GENOMIC DNA]</scope>
</reference>
<evidence type="ECO:0008006" key="4">
    <source>
        <dbReference type="Google" id="ProtNLM"/>
    </source>
</evidence>
<keyword evidence="3" id="KW-1185">Reference proteome</keyword>
<comment type="caution">
    <text evidence="2">The sequence shown here is derived from an EMBL/GenBank/DDBJ whole genome shotgun (WGS) entry which is preliminary data.</text>
</comment>
<feature type="transmembrane region" description="Helical" evidence="1">
    <location>
        <begin position="249"/>
        <end position="269"/>
    </location>
</feature>
<dbReference type="EMBL" id="CABFNS010000888">
    <property type="protein sequence ID" value="VUC34551.1"/>
    <property type="molecule type" value="Genomic_DNA"/>
</dbReference>
<proteinExistence type="predicted"/>
<dbReference type="PANTHER" id="PTHR38421">
    <property type="entry name" value="TRANSMEMBRANE PROTEIN USGS"/>
    <property type="match status" value="1"/>
</dbReference>
<keyword evidence="1" id="KW-0812">Transmembrane</keyword>
<sequence>MAGDSGDKLHEQTEKLKKVVEDNIDKEKLKKAFDLSHFDLNAVLRGMQLTLVGAHRALQNPELFSNDHYKQAAMAVGVGIGIRVLVSLPFFFLRILLWVVARFLDPESIQWYESVIHGFNFIEESVLQVPFFLMTLMRYMVPTLDNLFMKSLRWVDQTYVKKHQNEKPDKLRDLYYPNLKTYKVKDGSTHSDSTAEAITNFVLRFAKRGLISLAVFLLSYLPYVGRFVLPAASFYTFNKAVGLGPASVIFSTGIFLPKRYLVVFLQSYFSSRSLMRELLEPYFARIHFTKQQKKKWFRNREGVLFGFGLGFYILVKVPLVGVLIYGIAEASTAYLITKITDPPPSPDKMDEYAESQQIWTNKHEFLSMDLAQIDHIHRKNSQSNPPT</sequence>
<name>A0ABY6UX57_BIOOC</name>
<feature type="transmembrane region" description="Helical" evidence="1">
    <location>
        <begin position="303"/>
        <end position="328"/>
    </location>
</feature>
<evidence type="ECO:0000256" key="1">
    <source>
        <dbReference type="SAM" id="Phobius"/>
    </source>
</evidence>
<dbReference type="PANTHER" id="PTHR38421:SF1">
    <property type="entry name" value="TRANSMEMBRANE PROTEIN"/>
    <property type="match status" value="1"/>
</dbReference>